<dbReference type="RefSeq" id="WP_109305809.1">
    <property type="nucleotide sequence ID" value="NZ_BJUF01000044.1"/>
</dbReference>
<evidence type="ECO:0000313" key="3">
    <source>
        <dbReference type="Proteomes" id="UP000245938"/>
    </source>
</evidence>
<dbReference type="Pfam" id="PF03190">
    <property type="entry name" value="Thioredox_DsbH"/>
    <property type="match status" value="1"/>
</dbReference>
<dbReference type="Gene3D" id="3.40.30.10">
    <property type="entry name" value="Glutaredoxin"/>
    <property type="match status" value="1"/>
</dbReference>
<gene>
    <name evidence="2" type="ORF">DEX24_07530</name>
</gene>
<dbReference type="AlphaFoldDB" id="A0A2U3ALR5"/>
<dbReference type="Gene3D" id="1.50.10.20">
    <property type="match status" value="1"/>
</dbReference>
<dbReference type="InterPro" id="IPR024705">
    <property type="entry name" value="Ssp411"/>
</dbReference>
<name>A0A2U3ALR5_9BACL</name>
<dbReference type="Proteomes" id="UP000245938">
    <property type="component" value="Unassembled WGS sequence"/>
</dbReference>
<dbReference type="InterPro" id="IPR008928">
    <property type="entry name" value="6-hairpin_glycosidase_sf"/>
</dbReference>
<dbReference type="GO" id="GO:0005975">
    <property type="term" value="P:carbohydrate metabolic process"/>
    <property type="evidence" value="ECO:0007669"/>
    <property type="project" value="InterPro"/>
</dbReference>
<dbReference type="CDD" id="cd02955">
    <property type="entry name" value="SSP411"/>
    <property type="match status" value="1"/>
</dbReference>
<dbReference type="OrthoDB" id="9762614at2"/>
<sequence>MVINKNRLQYETSPYLLQHASNPVDWYPWGQEAFDRAEKENKAIFVSIGYSTCHWCHRMAHDCFEDQEVAALLNANFINIKVDREERPDIDQLYLNVCQMLTGSGGWPLHVFLTPQQLPFYAGTYFPKYSVGQQPGMLDLIAYIAKVYKEENSRVQQIGQSLQKGLVKQSFSIPVMISPTIAEDAYKTLFNHFDGLYGGFGTAPKFPSVSQLLFLMKYSKLYDDQQALFLVEKTLTHLYRGGIYDHLGGGFSRYSVDQQWLVPHFEKMLYDQALMIIAYSEVYQLTKNPLYKMIIAETIDFLIAEMQDEDGSFYAAIDADSEGKEGEYYTWRQDELPADFAAAFGAQDAPHLDGKYVLNLIENDNFPQMAKQFEVQRKQLLALRQKRHYPHVDKKKLSGWNALVVVAFSKAAQATQDDQYKDLAIQLMQILETRHMNEGKLYSTNESNREAFLDDYSYLLWAYNELALLTTDDYYVKQAKKLFNYINANFGDRDNGGYLLSSSNHEQLIVNQRSILDGALPPGNAIMAVEGYRLAKIIGNQKFEQKALQQLTVFSKDIMNYPSSTLSLLQVELLEQAQGAEIHIIAQDMDFLRAVQQQYRPFDSWTYTNGAPFSVQICSKQTCYLAMKSPKEANEWLEKVSKQ</sequence>
<dbReference type="PANTHER" id="PTHR42899:SF1">
    <property type="entry name" value="SPERMATOGENESIS-ASSOCIATED PROTEIN 20"/>
    <property type="match status" value="1"/>
</dbReference>
<dbReference type="SUPFAM" id="SSF52833">
    <property type="entry name" value="Thioredoxin-like"/>
    <property type="match status" value="1"/>
</dbReference>
<dbReference type="Gene3D" id="1.50.10.10">
    <property type="match status" value="1"/>
</dbReference>
<keyword evidence="3" id="KW-1185">Reference proteome</keyword>
<dbReference type="InterPro" id="IPR012341">
    <property type="entry name" value="6hp_glycosidase-like_sf"/>
</dbReference>
<feature type="domain" description="Spermatogenesis-associated protein 20-like TRX" evidence="1">
    <location>
        <begin position="5"/>
        <end position="164"/>
    </location>
</feature>
<protein>
    <recommendedName>
        <fullName evidence="1">Spermatogenesis-associated protein 20-like TRX domain-containing protein</fullName>
    </recommendedName>
</protein>
<dbReference type="EMBL" id="QFVR01000008">
    <property type="protein sequence ID" value="PWI25449.1"/>
    <property type="molecule type" value="Genomic_DNA"/>
</dbReference>
<dbReference type="PANTHER" id="PTHR42899">
    <property type="entry name" value="SPERMATOGENESIS-ASSOCIATED PROTEIN 20"/>
    <property type="match status" value="1"/>
</dbReference>
<dbReference type="SUPFAM" id="SSF48208">
    <property type="entry name" value="Six-hairpin glycosidases"/>
    <property type="match status" value="1"/>
</dbReference>
<dbReference type="PIRSF" id="PIRSF006402">
    <property type="entry name" value="UCP006402_thioredoxin"/>
    <property type="match status" value="1"/>
</dbReference>
<dbReference type="InterPro" id="IPR004879">
    <property type="entry name" value="Ssp411-like_TRX"/>
</dbReference>
<organism evidence="2 3">
    <name type="scientific">Kurthia sibirica</name>
    <dbReference type="NCBI Taxonomy" id="202750"/>
    <lineage>
        <taxon>Bacteria</taxon>
        <taxon>Bacillati</taxon>
        <taxon>Bacillota</taxon>
        <taxon>Bacilli</taxon>
        <taxon>Bacillales</taxon>
        <taxon>Caryophanaceae</taxon>
        <taxon>Kurthia</taxon>
    </lineage>
</organism>
<accession>A0A2U3ALR5</accession>
<evidence type="ECO:0000259" key="1">
    <source>
        <dbReference type="Pfam" id="PF03190"/>
    </source>
</evidence>
<comment type="caution">
    <text evidence="2">The sequence shown here is derived from an EMBL/GenBank/DDBJ whole genome shotgun (WGS) entry which is preliminary data.</text>
</comment>
<dbReference type="InterPro" id="IPR036249">
    <property type="entry name" value="Thioredoxin-like_sf"/>
</dbReference>
<proteinExistence type="predicted"/>
<reference evidence="2 3" key="1">
    <citation type="submission" date="2018-05" db="EMBL/GenBank/DDBJ databases">
        <title>Kurthia sibirica genome sequence.</title>
        <authorList>
            <person name="Maclea K.S."/>
            <person name="Goen A.E."/>
        </authorList>
    </citation>
    <scope>NUCLEOTIDE SEQUENCE [LARGE SCALE GENOMIC DNA]</scope>
    <source>
        <strain evidence="2 3">ATCC 49154</strain>
    </source>
</reference>
<evidence type="ECO:0000313" key="2">
    <source>
        <dbReference type="EMBL" id="PWI25449.1"/>
    </source>
</evidence>